<feature type="domain" description="YCII-related" evidence="2">
    <location>
        <begin position="1"/>
        <end position="86"/>
    </location>
</feature>
<sequence length="114" mass="12126">MRYLLIIRDAIDAAGTEPAGCGAWTRDMRERGVLVEEAGLVLAAEGATVRVRDGGPVVTDGPFAETKEHVGGLAVIECADLAEAAADYRRALDLAAVDAERRHLARRLAEISGR</sequence>
<comment type="caution">
    <text evidence="3">The sequence shown here is derived from an EMBL/GenBank/DDBJ whole genome shotgun (WGS) entry which is preliminary data.</text>
</comment>
<comment type="similarity">
    <text evidence="1">Belongs to the YciI family.</text>
</comment>
<accession>A0A7W3N127</accession>
<keyword evidence="4" id="KW-1185">Reference proteome</keyword>
<evidence type="ECO:0000313" key="3">
    <source>
        <dbReference type="EMBL" id="MBA9005590.1"/>
    </source>
</evidence>
<organism evidence="3 4">
    <name type="scientific">Thermomonospora cellulosilytica</name>
    <dbReference type="NCBI Taxonomy" id="1411118"/>
    <lineage>
        <taxon>Bacteria</taxon>
        <taxon>Bacillati</taxon>
        <taxon>Actinomycetota</taxon>
        <taxon>Actinomycetes</taxon>
        <taxon>Streptosporangiales</taxon>
        <taxon>Thermomonosporaceae</taxon>
        <taxon>Thermomonospora</taxon>
    </lineage>
</organism>
<dbReference type="Pfam" id="PF03795">
    <property type="entry name" value="YCII"/>
    <property type="match status" value="1"/>
</dbReference>
<dbReference type="EMBL" id="JACJII010000001">
    <property type="protein sequence ID" value="MBA9005590.1"/>
    <property type="molecule type" value="Genomic_DNA"/>
</dbReference>
<gene>
    <name evidence="3" type="ORF">HNR21_004472</name>
</gene>
<dbReference type="Proteomes" id="UP000539313">
    <property type="component" value="Unassembled WGS sequence"/>
</dbReference>
<proteinExistence type="inferred from homology"/>
<evidence type="ECO:0000313" key="4">
    <source>
        <dbReference type="Proteomes" id="UP000539313"/>
    </source>
</evidence>
<dbReference type="SUPFAM" id="SSF54909">
    <property type="entry name" value="Dimeric alpha+beta barrel"/>
    <property type="match status" value="1"/>
</dbReference>
<dbReference type="RefSeq" id="WP_220500257.1">
    <property type="nucleotide sequence ID" value="NZ_JACJII010000001.1"/>
</dbReference>
<evidence type="ECO:0000259" key="2">
    <source>
        <dbReference type="Pfam" id="PF03795"/>
    </source>
</evidence>
<protein>
    <recommendedName>
        <fullName evidence="2">YCII-related domain-containing protein</fullName>
    </recommendedName>
</protein>
<evidence type="ECO:0000256" key="1">
    <source>
        <dbReference type="ARBA" id="ARBA00007689"/>
    </source>
</evidence>
<dbReference type="PANTHER" id="PTHR35174">
    <property type="entry name" value="BLL7171 PROTEIN-RELATED"/>
    <property type="match status" value="1"/>
</dbReference>
<dbReference type="InterPro" id="IPR005545">
    <property type="entry name" value="YCII"/>
</dbReference>
<dbReference type="AlphaFoldDB" id="A0A7W3N127"/>
<reference evidence="3 4" key="1">
    <citation type="submission" date="2020-08" db="EMBL/GenBank/DDBJ databases">
        <title>Sequencing the genomes of 1000 actinobacteria strains.</title>
        <authorList>
            <person name="Klenk H.-P."/>
        </authorList>
    </citation>
    <scope>NUCLEOTIDE SEQUENCE [LARGE SCALE GENOMIC DNA]</scope>
    <source>
        <strain evidence="3 4">DSM 45823</strain>
    </source>
</reference>
<name>A0A7W3N127_9ACTN</name>
<dbReference type="Gene3D" id="3.30.70.1060">
    <property type="entry name" value="Dimeric alpha+beta barrel"/>
    <property type="match status" value="1"/>
</dbReference>
<dbReference type="InterPro" id="IPR011008">
    <property type="entry name" value="Dimeric_a/b-barrel"/>
</dbReference>